<name>A0A7U4DLW3_GEOS0</name>
<feature type="transmembrane region" description="Helical" evidence="1">
    <location>
        <begin position="7"/>
        <end position="28"/>
    </location>
</feature>
<keyword evidence="1" id="KW-0472">Membrane</keyword>
<keyword evidence="1" id="KW-1133">Transmembrane helix</keyword>
<dbReference type="GO" id="GO:0022904">
    <property type="term" value="P:respiratory electron transport chain"/>
    <property type="evidence" value="ECO:0007669"/>
    <property type="project" value="InterPro"/>
</dbReference>
<accession>A0A7U4DLW3</accession>
<dbReference type="GO" id="GO:0016020">
    <property type="term" value="C:membrane"/>
    <property type="evidence" value="ECO:0007669"/>
    <property type="project" value="InterPro"/>
</dbReference>
<sequence>MKIVIQALILSLFIHILYFLGTFLSGYFQTISYKPDIQNAWQSAHHLQNKVTFGVAISPLSYLLSFLGVTLACGMIIFLYKKLFH</sequence>
<feature type="transmembrane region" description="Helical" evidence="1">
    <location>
        <begin position="60"/>
        <end position="80"/>
    </location>
</feature>
<dbReference type="InterPro" id="IPR016174">
    <property type="entry name" value="Di-haem_cyt_TM"/>
</dbReference>
<dbReference type="Gene3D" id="1.20.810.10">
    <property type="entry name" value="Cytochrome Bc1 Complex, Chain C"/>
    <property type="match status" value="1"/>
</dbReference>
<protein>
    <submittedName>
        <fullName evidence="2">Uncharacterized protein</fullName>
    </submittedName>
</protein>
<evidence type="ECO:0000256" key="1">
    <source>
        <dbReference type="SAM" id="Phobius"/>
    </source>
</evidence>
<gene>
    <name evidence="2" type="ORF">GY4MC1_3260</name>
</gene>
<proteinExistence type="predicted"/>
<dbReference type="AlphaFoldDB" id="A0A7U4DLW3"/>
<reference evidence="2" key="1">
    <citation type="submission" date="2010-10" db="EMBL/GenBank/DDBJ databases">
        <title>Complete sequence of chromosome of Geobacillus sp. Y4.1MC1.</title>
        <authorList>
            <consortium name="US DOE Joint Genome Institute"/>
            <person name="Lucas S."/>
            <person name="Copeland A."/>
            <person name="Lapidus A."/>
            <person name="Cheng J.-F."/>
            <person name="Bruce D."/>
            <person name="Goodwin L."/>
            <person name="Pitluck S."/>
            <person name="Chertkov O."/>
            <person name="Zhang X."/>
            <person name="Detter J.C."/>
            <person name="Han C."/>
            <person name="Tapia R."/>
            <person name="Land M."/>
            <person name="Hauser L."/>
            <person name="Jeffries C."/>
            <person name="Kyrpides N."/>
            <person name="Ivanova N."/>
            <person name="Ovchinnikova G."/>
            <person name="Brumm P."/>
            <person name="Mead D."/>
            <person name="Woyke T."/>
        </authorList>
    </citation>
    <scope>NUCLEOTIDE SEQUENCE [LARGE SCALE GENOMIC DNA]</scope>
    <source>
        <strain evidence="2">Y4.1MC1</strain>
    </source>
</reference>
<dbReference type="SUPFAM" id="SSF81342">
    <property type="entry name" value="Transmembrane di-heme cytochromes"/>
    <property type="match status" value="1"/>
</dbReference>
<organism evidence="2">
    <name type="scientific">Geobacillus sp. (strain Y4.1MC1)</name>
    <dbReference type="NCBI Taxonomy" id="581103"/>
    <lineage>
        <taxon>Bacteria</taxon>
        <taxon>Bacillati</taxon>
        <taxon>Bacillota</taxon>
        <taxon>Bacilli</taxon>
        <taxon>Bacillales</taxon>
        <taxon>Anoxybacillaceae</taxon>
        <taxon>Geobacillus</taxon>
    </lineage>
</organism>
<dbReference type="EMBL" id="CP002293">
    <property type="protein sequence ID" value="ADP75932.1"/>
    <property type="molecule type" value="Genomic_DNA"/>
</dbReference>
<keyword evidence="1" id="KW-0812">Transmembrane</keyword>
<evidence type="ECO:0000313" key="2">
    <source>
        <dbReference type="EMBL" id="ADP75932.1"/>
    </source>
</evidence>
<dbReference type="KEGG" id="gmc:GY4MC1_3260"/>
<dbReference type="InterPro" id="IPR027387">
    <property type="entry name" value="Cytb/b6-like_sf"/>
</dbReference>